<keyword evidence="5" id="KW-0326">Glycosidase</keyword>
<dbReference type="EMBL" id="OU900096">
    <property type="protein sequence ID" value="CAG9859911.1"/>
    <property type="molecule type" value="Genomic_DNA"/>
</dbReference>
<evidence type="ECO:0000256" key="2">
    <source>
        <dbReference type="ARBA" id="ARBA00011738"/>
    </source>
</evidence>
<dbReference type="FunFam" id="3.20.20.80:FF:000013">
    <property type="entry name" value="lactase-phlorizin hydrolase"/>
    <property type="match status" value="1"/>
</dbReference>
<evidence type="ECO:0000313" key="8">
    <source>
        <dbReference type="EMBL" id="AHZ59647.1"/>
    </source>
</evidence>
<reference evidence="9" key="2">
    <citation type="submission" date="2022-01" db="EMBL/GenBank/DDBJ databases">
        <authorList>
            <person name="King R."/>
        </authorList>
    </citation>
    <scope>NUCLEOTIDE SEQUENCE</scope>
</reference>
<evidence type="ECO:0000313" key="9">
    <source>
        <dbReference type="EMBL" id="CAG9859911.1"/>
    </source>
</evidence>
<dbReference type="PANTHER" id="PTHR10353:SF36">
    <property type="entry name" value="LP05116P"/>
    <property type="match status" value="1"/>
</dbReference>
<keyword evidence="10" id="KW-1185">Reference proteome</keyword>
<dbReference type="PANTHER" id="PTHR10353">
    <property type="entry name" value="GLYCOSYL HYDROLASE"/>
    <property type="match status" value="1"/>
</dbReference>
<comment type="subunit">
    <text evidence="2">Homodimer.</text>
</comment>
<dbReference type="EMBL" id="KF377829">
    <property type="protein sequence ID" value="AHZ59647.1"/>
    <property type="molecule type" value="mRNA"/>
</dbReference>
<dbReference type="PROSITE" id="PS00653">
    <property type="entry name" value="GLYCOSYL_HYDROL_F1_2"/>
    <property type="match status" value="1"/>
</dbReference>
<gene>
    <name evidence="8" type="ORF">GH1-2</name>
    <name evidence="9" type="ORF">PHYEVI_LOCUS6272</name>
</gene>
<comment type="similarity">
    <text evidence="1 6">Belongs to the glycosyl hydrolase 1 family.</text>
</comment>
<dbReference type="InterPro" id="IPR017853">
    <property type="entry name" value="GH"/>
</dbReference>
<evidence type="ECO:0000256" key="5">
    <source>
        <dbReference type="ARBA" id="ARBA00023295"/>
    </source>
</evidence>
<dbReference type="AlphaFoldDB" id="A0A059U5M1"/>
<name>A0A059U5M1_PHYSR</name>
<dbReference type="InterPro" id="IPR001360">
    <property type="entry name" value="Glyco_hydro_1"/>
</dbReference>
<evidence type="ECO:0000256" key="1">
    <source>
        <dbReference type="ARBA" id="ARBA00010838"/>
    </source>
</evidence>
<sequence>MFLTFLWSLVIVTAISGEKINTKRFPSDFLFGTATAAYQIEGAWNEDGKGVNIWDTTCHENPSPIANNATADIACDSYHKYKEDIALLKDMGVDVYRFSISWSRILPLGYDNVKNQLGIDYYKNFIRELKRNGIEPLVTIYHWDLPQPLQDIGGWPNELIVERFADYARVCFEEFGDEVKYWLTFNEPKQTCQGGYGGGGKAPLIIAPGIGEYLCTHNVLKSHAKVWHLYDEVFRKTQKGKVGITIDTAWFEPDSKKDEDVAAAERWQQFNFGWYGHAIMLGDYPKEMKSNIAERSLKQGFEKSRLPAFTQQEIEFINNTVDFLGVNFYTSAMVRNKIDTEKKEISWAADAEIYAYQKPEWEGAASSWLKVTPWGLRKLLIWLKNEYGNVPIIITENGYSENGTTLEDDRRINYYQTHLSNLRDAMDDGVNVFGYTAWSFMDNFEWLAGYTERFGLYHVDFSTPNRTRTPKKSVNYYRNVCKTKCIVEKSKCTD</sequence>
<dbReference type="Proteomes" id="UP001153712">
    <property type="component" value="Chromosome 3"/>
</dbReference>
<keyword evidence="3 8" id="KW-0378">Hydrolase</keyword>
<feature type="chain" id="PRO_5040664702" evidence="7">
    <location>
        <begin position="18"/>
        <end position="494"/>
    </location>
</feature>
<dbReference type="GO" id="GO:0005975">
    <property type="term" value="P:carbohydrate metabolic process"/>
    <property type="evidence" value="ECO:0007669"/>
    <property type="project" value="InterPro"/>
</dbReference>
<evidence type="ECO:0000256" key="6">
    <source>
        <dbReference type="RuleBase" id="RU003690"/>
    </source>
</evidence>
<dbReference type="Pfam" id="PF00232">
    <property type="entry name" value="Glyco_hydro_1"/>
    <property type="match status" value="1"/>
</dbReference>
<keyword evidence="7" id="KW-0732">Signal</keyword>
<evidence type="ECO:0000313" key="10">
    <source>
        <dbReference type="Proteomes" id="UP001153712"/>
    </source>
</evidence>
<protein>
    <submittedName>
        <fullName evidence="8">Glycoside hydrolase family 1</fullName>
    </submittedName>
</protein>
<dbReference type="SUPFAM" id="SSF51445">
    <property type="entry name" value="(Trans)glycosidases"/>
    <property type="match status" value="1"/>
</dbReference>
<dbReference type="PRINTS" id="PR00131">
    <property type="entry name" value="GLHYDRLASE1"/>
</dbReference>
<organism evidence="8">
    <name type="scientific">Phyllotreta striolata</name>
    <name type="common">Striped flea beetle</name>
    <name type="synonym">Crioceris striolata</name>
    <dbReference type="NCBI Taxonomy" id="444603"/>
    <lineage>
        <taxon>Eukaryota</taxon>
        <taxon>Metazoa</taxon>
        <taxon>Ecdysozoa</taxon>
        <taxon>Arthropoda</taxon>
        <taxon>Hexapoda</taxon>
        <taxon>Insecta</taxon>
        <taxon>Pterygota</taxon>
        <taxon>Neoptera</taxon>
        <taxon>Endopterygota</taxon>
        <taxon>Coleoptera</taxon>
        <taxon>Polyphaga</taxon>
        <taxon>Cucujiformia</taxon>
        <taxon>Chrysomeloidea</taxon>
        <taxon>Chrysomelidae</taxon>
        <taxon>Galerucinae</taxon>
        <taxon>Alticini</taxon>
        <taxon>Phyllotreta</taxon>
    </lineage>
</organism>
<dbReference type="OrthoDB" id="65569at2759"/>
<feature type="signal peptide" evidence="7">
    <location>
        <begin position="1"/>
        <end position="17"/>
    </location>
</feature>
<evidence type="ECO:0000256" key="3">
    <source>
        <dbReference type="ARBA" id="ARBA00022801"/>
    </source>
</evidence>
<dbReference type="Gene3D" id="3.20.20.80">
    <property type="entry name" value="Glycosidases"/>
    <property type="match status" value="1"/>
</dbReference>
<dbReference type="InterPro" id="IPR033132">
    <property type="entry name" value="GH_1_N_CS"/>
</dbReference>
<evidence type="ECO:0000256" key="7">
    <source>
        <dbReference type="SAM" id="SignalP"/>
    </source>
</evidence>
<keyword evidence="4" id="KW-0325">Glycoprotein</keyword>
<reference evidence="8" key="1">
    <citation type="journal article" date="2014" name="Proc. Natl. Acad. Sci. U.S.A.">
        <title>Phyllotreta striolata flea beetles use host plant defense compounds to create their own glucosinolate-myrosinase system.</title>
        <authorList>
            <person name="Beran F."/>
            <person name="Pauchet Y."/>
            <person name="Kunert G."/>
            <person name="Reichelt M."/>
            <person name="Wielsch N."/>
            <person name="Vogel H."/>
            <person name="Reinecke A."/>
            <person name="Svatos A."/>
            <person name="Mewis I."/>
            <person name="Schmid D."/>
            <person name="Ramasamy S."/>
            <person name="Ulrichs C."/>
            <person name="Hansson B.S."/>
            <person name="Gershenzon J."/>
            <person name="Heckel D.G."/>
        </authorList>
    </citation>
    <scope>NUCLEOTIDE SEQUENCE</scope>
</reference>
<accession>A0A059U5M1</accession>
<dbReference type="GO" id="GO:0008422">
    <property type="term" value="F:beta-glucosidase activity"/>
    <property type="evidence" value="ECO:0007669"/>
    <property type="project" value="TreeGrafter"/>
</dbReference>
<proteinExistence type="evidence at transcript level"/>
<evidence type="ECO:0000256" key="4">
    <source>
        <dbReference type="ARBA" id="ARBA00023180"/>
    </source>
</evidence>